<dbReference type="Proteomes" id="UP000235220">
    <property type="component" value="Chromosome 7"/>
</dbReference>
<dbReference type="Gramene" id="Jr07_13220_p1">
    <property type="protein sequence ID" value="cds.Jr07_13220_p1"/>
    <property type="gene ID" value="Jr07_13220"/>
</dbReference>
<dbReference type="RefSeq" id="XP_018814118.1">
    <property type="nucleotide sequence ID" value="XM_018958573.1"/>
</dbReference>
<dbReference type="AlphaFoldDB" id="A0A2I4E401"/>
<dbReference type="PANTHER" id="PTHR31170:SF17">
    <property type="match status" value="1"/>
</dbReference>
<name>A0A2I4E401_JUGRE</name>
<proteinExistence type="predicted"/>
<dbReference type="InterPro" id="IPR004158">
    <property type="entry name" value="DUF247_pln"/>
</dbReference>
<accession>A0A2I4E401</accession>
<gene>
    <name evidence="2" type="primary">LOC108986058</name>
</gene>
<dbReference type="GeneID" id="108986058"/>
<protein>
    <submittedName>
        <fullName evidence="2">UPF0481 protein At3g47200-like</fullName>
    </submittedName>
</protein>
<organism evidence="1 2">
    <name type="scientific">Juglans regia</name>
    <name type="common">English walnut</name>
    <dbReference type="NCBI Taxonomy" id="51240"/>
    <lineage>
        <taxon>Eukaryota</taxon>
        <taxon>Viridiplantae</taxon>
        <taxon>Streptophyta</taxon>
        <taxon>Embryophyta</taxon>
        <taxon>Tracheophyta</taxon>
        <taxon>Spermatophyta</taxon>
        <taxon>Magnoliopsida</taxon>
        <taxon>eudicotyledons</taxon>
        <taxon>Gunneridae</taxon>
        <taxon>Pentapetalae</taxon>
        <taxon>rosids</taxon>
        <taxon>fabids</taxon>
        <taxon>Fagales</taxon>
        <taxon>Juglandaceae</taxon>
        <taxon>Juglans</taxon>
    </lineage>
</organism>
<dbReference type="STRING" id="51240.A0A2I4E401"/>
<evidence type="ECO:0000313" key="2">
    <source>
        <dbReference type="RefSeq" id="XP_018814118.1"/>
    </source>
</evidence>
<reference evidence="2" key="1">
    <citation type="submission" date="2025-08" db="UniProtKB">
        <authorList>
            <consortium name="RefSeq"/>
        </authorList>
    </citation>
    <scope>IDENTIFICATION</scope>
    <source>
        <tissue evidence="2">Leaves</tissue>
    </source>
</reference>
<dbReference type="OrthoDB" id="10406706at2759"/>
<evidence type="ECO:0000313" key="1">
    <source>
        <dbReference type="Proteomes" id="UP000235220"/>
    </source>
</evidence>
<keyword evidence="1" id="KW-1185">Reference proteome</keyword>
<dbReference type="Pfam" id="PF03140">
    <property type="entry name" value="DUF247"/>
    <property type="match status" value="2"/>
</dbReference>
<sequence length="634" mass="73060">MDGDAPTNHIEAAIDIKLRGLSNAHKDHPCIFKVHKQLLKVNENAYTPALLAIGSYNDNGQGHMEEHKLRYLEQMLERRNEISLEEYINALRNLEVRAQNCYAERIPLETNEFVEMMLLDGCFIIELFRKYEMRNLIDEHDPIFQMSWMLPEIARDLLLFENQLPYFVLTTLFEMSDICEITPCGESSASIDQNVRRRLGDLAISFFSGSLPFQLNVNGLSSSSTTTIKHLLGQTHTTITPTLAKLVNEHLKVVDKVMKKVEFKHLLDLIYTFIKLSVLDMEVDRAIERHEVAVKLNIGDRFKQYLFGLIRSVVSLLDEKLEKMKGGYKKVNKNDGWNEDDGSIPYGKELREAGVEFEMAKKFKDKLLENKRWKSISDAIAFQEVGVEIEKAENFIRELSHPNRNKDVKKKLIENWNTIPDGRELRKVGVEFKKAKKFVATKDMMKSIYNATALKEAGIKFQKAKHRTTFACIKFSNGVLEIPPLRIEDETESFLRNLIAYERYSRPHTDISPETNIDCVTDYACFMDDLISSPKDVELLRQNEIIENWLGDDEVASSMFNKLCHHVVSDYPARSTFAQTSIDMNKHCAKRWNVWMATLRHNYFNSPWSVLSVLAAILVLGLAIFQTVFSIINN</sequence>
<dbReference type="PANTHER" id="PTHR31170">
    <property type="entry name" value="BNAC04G53230D PROTEIN"/>
    <property type="match status" value="1"/>
</dbReference>
<dbReference type="KEGG" id="jre:108986058"/>